<dbReference type="eggNOG" id="ENOG502Z7VT">
    <property type="taxonomic scope" value="Bacteria"/>
</dbReference>
<dbReference type="InterPro" id="IPR055101">
    <property type="entry name" value="AIPR_N"/>
</dbReference>
<organism evidence="3 4">
    <name type="scientific">Shewanella amazonensis (strain ATCC BAA-1098 / SB2B)</name>
    <dbReference type="NCBI Taxonomy" id="326297"/>
    <lineage>
        <taxon>Bacteria</taxon>
        <taxon>Pseudomonadati</taxon>
        <taxon>Pseudomonadota</taxon>
        <taxon>Gammaproteobacteria</taxon>
        <taxon>Alteromonadales</taxon>
        <taxon>Shewanellaceae</taxon>
        <taxon>Shewanella</taxon>
    </lineage>
</organism>
<proteinExistence type="predicted"/>
<dbReference type="STRING" id="326297.Sama_0280"/>
<evidence type="ECO:0000313" key="4">
    <source>
        <dbReference type="Proteomes" id="UP000009175"/>
    </source>
</evidence>
<dbReference type="EMBL" id="CP000507">
    <property type="protein sequence ID" value="ABL98491.1"/>
    <property type="molecule type" value="Genomic_DNA"/>
</dbReference>
<dbReference type="Pfam" id="PF22879">
    <property type="entry name" value="AIPR_N"/>
    <property type="match status" value="1"/>
</dbReference>
<feature type="domain" description="Abortive phage infection protein C-terminal" evidence="1">
    <location>
        <begin position="249"/>
        <end position="566"/>
    </location>
</feature>
<dbReference type="InterPro" id="IPR018891">
    <property type="entry name" value="AIPR_C"/>
</dbReference>
<feature type="domain" description="Abortive infection phage resistance protein N-terminal" evidence="2">
    <location>
        <begin position="39"/>
        <end position="190"/>
    </location>
</feature>
<dbReference type="Proteomes" id="UP000009175">
    <property type="component" value="Chromosome"/>
</dbReference>
<dbReference type="HOGENOM" id="CLU_019647_0_0_6"/>
<evidence type="ECO:0000259" key="2">
    <source>
        <dbReference type="Pfam" id="PF22879"/>
    </source>
</evidence>
<sequence length="602" mass="68612">MIEMELVDFLRQTQAEVKELLNDRMEMPGEPYPYPESVFTEVMMQHMADVGMTFEPEVCHFDAKVGNAKVRLSGFAYTDDMDQLDMFASLYSDATDIQQVAVSDVTKVAEHCLRFLSLCAEKKLLSKMDQASEAHPLAQIIEEKYRDFNQIRIYVLTDQVLNAKSKQFQSREIQGKTIKLEVMDIERLFRHTSAGKPRDELVVNFEEVSGGPLPCVWVPGQVCEYDYAMTVIPGEALRFVYDKYGPRILEANVRSFLSALGKVNKGIRETLRTDPERFMAYNNGLVIVADEVHIGKSGDGTPGITWLKGMQIVNGGQTTASLYFTKKKYPEIDLTKVRVPAKLIVLRKQDSSNEDELISDISRYANSQNAVRQSDLAANHPLHVLLDNFSQTTYCPDGEGRWFYERAAGSYKVLFEREGTTPAKLKRLKTSIPPARKITKPDMAKYLYIWDQKPEIVSLGAQKNFLAFMDNLSDFKWESGEEQPTLDDFKKLIAKAILFKAATRLIRPKFQAFQGNITIYTLSLLALKLGSRIDLEMIWKNQEISNSLKQQILIWASEVQKQLHSSSSGRMISEWAKKTECWQQLQTKSFSEPLKSIPECKM</sequence>
<evidence type="ECO:0000259" key="1">
    <source>
        <dbReference type="Pfam" id="PF10592"/>
    </source>
</evidence>
<accession>A1S285</accession>
<evidence type="ECO:0000313" key="3">
    <source>
        <dbReference type="EMBL" id="ABL98491.1"/>
    </source>
</evidence>
<reference evidence="3 4" key="1">
    <citation type="submission" date="2006-12" db="EMBL/GenBank/DDBJ databases">
        <title>Complete sequence of Shewanella amazonensis SB2B.</title>
        <authorList>
            <consortium name="US DOE Joint Genome Institute"/>
            <person name="Copeland A."/>
            <person name="Lucas S."/>
            <person name="Lapidus A."/>
            <person name="Barry K."/>
            <person name="Detter J.C."/>
            <person name="Glavina del Rio T."/>
            <person name="Hammon N."/>
            <person name="Israni S."/>
            <person name="Dalin E."/>
            <person name="Tice H."/>
            <person name="Pitluck S."/>
            <person name="Munk A.C."/>
            <person name="Brettin T."/>
            <person name="Bruce D."/>
            <person name="Han C."/>
            <person name="Tapia R."/>
            <person name="Gilna P."/>
            <person name="Schmutz J."/>
            <person name="Larimer F."/>
            <person name="Land M."/>
            <person name="Hauser L."/>
            <person name="Kyrpides N."/>
            <person name="Mikhailova N."/>
            <person name="Fredrickson J."/>
            <person name="Richardson P."/>
        </authorList>
    </citation>
    <scope>NUCLEOTIDE SEQUENCE [LARGE SCALE GENOMIC DNA]</scope>
    <source>
        <strain evidence="4">ATCC BAA-1098 / SB2B</strain>
    </source>
</reference>
<protein>
    <recommendedName>
        <fullName evidence="5">Abortive phage infection protein</fullName>
    </recommendedName>
</protein>
<dbReference type="KEGG" id="saz:Sama_0280"/>
<evidence type="ECO:0008006" key="5">
    <source>
        <dbReference type="Google" id="ProtNLM"/>
    </source>
</evidence>
<gene>
    <name evidence="3" type="ordered locus">Sama_0280</name>
</gene>
<name>A1S285_SHEAM</name>
<dbReference type="Pfam" id="PF10592">
    <property type="entry name" value="AIPR"/>
    <property type="match status" value="1"/>
</dbReference>
<keyword evidence="4" id="KW-1185">Reference proteome</keyword>
<dbReference type="AlphaFoldDB" id="A1S285"/>